<dbReference type="AlphaFoldDB" id="A0A3B1B7A1"/>
<dbReference type="PANTHER" id="PTHR30489:SF0">
    <property type="entry name" value="LIPOPROTEIN-RELEASING SYSTEM TRANSMEMBRANE PROTEIN LOLE"/>
    <property type="match status" value="1"/>
</dbReference>
<comment type="subcellular location">
    <subcellularLocation>
        <location evidence="1">Cell membrane</location>
        <topology evidence="1">Multi-pass membrane protein</topology>
    </subcellularLocation>
</comment>
<dbReference type="GO" id="GO:0098797">
    <property type="term" value="C:plasma membrane protein complex"/>
    <property type="evidence" value="ECO:0007669"/>
    <property type="project" value="TreeGrafter"/>
</dbReference>
<evidence type="ECO:0000259" key="7">
    <source>
        <dbReference type="Pfam" id="PF02687"/>
    </source>
</evidence>
<dbReference type="InterPro" id="IPR003838">
    <property type="entry name" value="ABC3_permease_C"/>
</dbReference>
<keyword evidence="4 6" id="KW-1133">Transmembrane helix</keyword>
<evidence type="ECO:0000256" key="2">
    <source>
        <dbReference type="ARBA" id="ARBA00022475"/>
    </source>
</evidence>
<sequence>MSLARKIRNIFRLALADYFHEWQMSICFVLALAAVLAPMMILFALKFGIIGSMMEQLIQDPRNREIRPVGSNHYGPEWFKVVKAKPEVGFVIPRTRSLAATMQLKSDNAKRILSAELIPTAAGEPLFKKGMQIPTGFHEVVLSKSAARKLKVAVGDTVSGSLSRRYQEKSERVHLDFKVVGVSHLAAFARDGAFTSLDLVIAAEDFRDGRAVAELDWQGGAPLEGPRNFPGFRLYASSVDYVAPLRDGLITSGVEVRTRAADIDIVQTMEQRLNTVFWFVAVIGLTGFSFSMGANLWANVDRKQKDLSVLRLVGYRTGDIVWFPVLQALLTGILGWALASGVYIGVETSVNNMLIAQTEDGNPVCRLLPIHFWIALAFTVGSAVLAAALGGYRAARIQPSDGLREI</sequence>
<feature type="transmembrane region" description="Helical" evidence="6">
    <location>
        <begin position="276"/>
        <end position="300"/>
    </location>
</feature>
<keyword evidence="2" id="KW-1003">Cell membrane</keyword>
<dbReference type="InterPro" id="IPR051447">
    <property type="entry name" value="Lipoprotein-release_system"/>
</dbReference>
<name>A0A3B1B7A1_9ZZZZ</name>
<evidence type="ECO:0000256" key="3">
    <source>
        <dbReference type="ARBA" id="ARBA00022692"/>
    </source>
</evidence>
<dbReference type="Pfam" id="PF02687">
    <property type="entry name" value="FtsX"/>
    <property type="match status" value="1"/>
</dbReference>
<organism evidence="8">
    <name type="scientific">hydrothermal vent metagenome</name>
    <dbReference type="NCBI Taxonomy" id="652676"/>
    <lineage>
        <taxon>unclassified sequences</taxon>
        <taxon>metagenomes</taxon>
        <taxon>ecological metagenomes</taxon>
    </lineage>
</organism>
<keyword evidence="3 6" id="KW-0812">Transmembrane</keyword>
<gene>
    <name evidence="8" type="ORF">MNBD_GAMMA26-949</name>
</gene>
<keyword evidence="5 6" id="KW-0472">Membrane</keyword>
<evidence type="ECO:0000256" key="6">
    <source>
        <dbReference type="SAM" id="Phobius"/>
    </source>
</evidence>
<dbReference type="EMBL" id="UOFX01000011">
    <property type="protein sequence ID" value="VAX06170.1"/>
    <property type="molecule type" value="Genomic_DNA"/>
</dbReference>
<evidence type="ECO:0000313" key="8">
    <source>
        <dbReference type="EMBL" id="VAX06170.1"/>
    </source>
</evidence>
<dbReference type="GO" id="GO:0044874">
    <property type="term" value="P:lipoprotein localization to outer membrane"/>
    <property type="evidence" value="ECO:0007669"/>
    <property type="project" value="TreeGrafter"/>
</dbReference>
<evidence type="ECO:0000256" key="5">
    <source>
        <dbReference type="ARBA" id="ARBA00023136"/>
    </source>
</evidence>
<reference evidence="8" key="1">
    <citation type="submission" date="2018-06" db="EMBL/GenBank/DDBJ databases">
        <authorList>
            <person name="Zhirakovskaya E."/>
        </authorList>
    </citation>
    <scope>NUCLEOTIDE SEQUENCE</scope>
</reference>
<evidence type="ECO:0000256" key="1">
    <source>
        <dbReference type="ARBA" id="ARBA00004651"/>
    </source>
</evidence>
<feature type="transmembrane region" description="Helical" evidence="6">
    <location>
        <begin position="21"/>
        <end position="45"/>
    </location>
</feature>
<dbReference type="PANTHER" id="PTHR30489">
    <property type="entry name" value="LIPOPROTEIN-RELEASING SYSTEM TRANSMEMBRANE PROTEIN LOLE"/>
    <property type="match status" value="1"/>
</dbReference>
<feature type="transmembrane region" description="Helical" evidence="6">
    <location>
        <begin position="370"/>
        <end position="392"/>
    </location>
</feature>
<feature type="transmembrane region" description="Helical" evidence="6">
    <location>
        <begin position="321"/>
        <end position="344"/>
    </location>
</feature>
<feature type="domain" description="ABC3 transporter permease C-terminal" evidence="7">
    <location>
        <begin position="279"/>
        <end position="399"/>
    </location>
</feature>
<proteinExistence type="predicted"/>
<accession>A0A3B1B7A1</accession>
<protein>
    <recommendedName>
        <fullName evidence="7">ABC3 transporter permease C-terminal domain-containing protein</fullName>
    </recommendedName>
</protein>
<evidence type="ECO:0000256" key="4">
    <source>
        <dbReference type="ARBA" id="ARBA00022989"/>
    </source>
</evidence>